<proteinExistence type="predicted"/>
<evidence type="ECO:0000313" key="2">
    <source>
        <dbReference type="Proteomes" id="UP000033881"/>
    </source>
</evidence>
<sequence length="135" mass="15875">MKVVINECFGGFSVSLKALEYMGIDPKSDEALDFGYVSWDYDSDLEENEQEDIEEIAQNDSSFDEDYEDFWKKIDDEKIRIRTDPRLIKCVEEIGEESFGNFAELKIVEIPDDVEWGIDDYDGIETIHEKHRVWF</sequence>
<organism evidence="1 2">
    <name type="scientific">Candidatus Woesebacteria bacterium GW2011_GWB1_39_12</name>
    <dbReference type="NCBI Taxonomy" id="1618574"/>
    <lineage>
        <taxon>Bacteria</taxon>
        <taxon>Candidatus Woeseibacteriota</taxon>
    </lineage>
</organism>
<dbReference type="EMBL" id="LBWB01000019">
    <property type="protein sequence ID" value="KKQ99981.1"/>
    <property type="molecule type" value="Genomic_DNA"/>
</dbReference>
<comment type="caution">
    <text evidence="1">The sequence shown here is derived from an EMBL/GenBank/DDBJ whole genome shotgun (WGS) entry which is preliminary data.</text>
</comment>
<evidence type="ECO:0000313" key="1">
    <source>
        <dbReference type="EMBL" id="KKQ99981.1"/>
    </source>
</evidence>
<accession>A0A0G0QE33</accession>
<dbReference type="AlphaFoldDB" id="A0A0G0QE33"/>
<protein>
    <submittedName>
        <fullName evidence="1">Uncharacterized protein</fullName>
    </submittedName>
</protein>
<reference evidence="1 2" key="1">
    <citation type="journal article" date="2015" name="Nature">
        <title>rRNA introns, odd ribosomes, and small enigmatic genomes across a large radiation of phyla.</title>
        <authorList>
            <person name="Brown C.T."/>
            <person name="Hug L.A."/>
            <person name="Thomas B.C."/>
            <person name="Sharon I."/>
            <person name="Castelle C.J."/>
            <person name="Singh A."/>
            <person name="Wilkins M.J."/>
            <person name="Williams K.H."/>
            <person name="Banfield J.F."/>
        </authorList>
    </citation>
    <scope>NUCLEOTIDE SEQUENCE [LARGE SCALE GENOMIC DNA]</scope>
</reference>
<dbReference type="Proteomes" id="UP000033881">
    <property type="component" value="Unassembled WGS sequence"/>
</dbReference>
<name>A0A0G0QE33_9BACT</name>
<gene>
    <name evidence="1" type="ORF">UT24_C0019G0021</name>
</gene>
<dbReference type="STRING" id="1618574.UT24_C0019G0021"/>